<proteinExistence type="predicted"/>
<organism evidence="2 3">
    <name type="scientific">Brassica cretica</name>
    <name type="common">Mustard</name>
    <dbReference type="NCBI Taxonomy" id="69181"/>
    <lineage>
        <taxon>Eukaryota</taxon>
        <taxon>Viridiplantae</taxon>
        <taxon>Streptophyta</taxon>
        <taxon>Embryophyta</taxon>
        <taxon>Tracheophyta</taxon>
        <taxon>Spermatophyta</taxon>
        <taxon>Magnoliopsida</taxon>
        <taxon>eudicotyledons</taxon>
        <taxon>Gunneridae</taxon>
        <taxon>Pentapetalae</taxon>
        <taxon>rosids</taxon>
        <taxon>malvids</taxon>
        <taxon>Brassicales</taxon>
        <taxon>Brassicaceae</taxon>
        <taxon>Brassiceae</taxon>
        <taxon>Brassica</taxon>
    </lineage>
</organism>
<reference evidence="2" key="1">
    <citation type="submission" date="2019-12" db="EMBL/GenBank/DDBJ databases">
        <title>Genome sequencing and annotation of Brassica cretica.</title>
        <authorList>
            <person name="Studholme D.J."/>
            <person name="Sarris P.F."/>
        </authorList>
    </citation>
    <scope>NUCLEOTIDE SEQUENCE</scope>
    <source>
        <strain evidence="2">PFS-001/15</strain>
        <tissue evidence="2">Leaf</tissue>
    </source>
</reference>
<evidence type="ECO:0000313" key="3">
    <source>
        <dbReference type="Proteomes" id="UP000712281"/>
    </source>
</evidence>
<dbReference type="EMBL" id="QGKW02001911">
    <property type="protein sequence ID" value="KAF2568603.1"/>
    <property type="molecule type" value="Genomic_DNA"/>
</dbReference>
<feature type="region of interest" description="Disordered" evidence="1">
    <location>
        <begin position="1"/>
        <end position="55"/>
    </location>
</feature>
<accession>A0A8S9IGU2</accession>
<dbReference type="AlphaFoldDB" id="A0A8S9IGU2"/>
<evidence type="ECO:0000256" key="1">
    <source>
        <dbReference type="SAM" id="MobiDB-lite"/>
    </source>
</evidence>
<gene>
    <name evidence="2" type="ORF">F2Q68_00024787</name>
</gene>
<name>A0A8S9IGU2_BRACR</name>
<evidence type="ECO:0000313" key="2">
    <source>
        <dbReference type="EMBL" id="KAF2568603.1"/>
    </source>
</evidence>
<dbReference type="Proteomes" id="UP000712281">
    <property type="component" value="Unassembled WGS sequence"/>
</dbReference>
<protein>
    <submittedName>
        <fullName evidence="2">Uncharacterized protein</fullName>
    </submittedName>
</protein>
<comment type="caution">
    <text evidence="2">The sequence shown here is derived from an EMBL/GenBank/DDBJ whole genome shotgun (WGS) entry which is preliminary data.</text>
</comment>
<sequence length="55" mass="5871">MAATRQLFRQVSDLRSDPDLAQSASIGRSKAPNDNLDSSSLAGVLEEPETPLISD</sequence>